<accession>A0A2P4Y750</accession>
<gene>
    <name evidence="3" type="ORF">PHPALM_9498</name>
</gene>
<dbReference type="PANTHER" id="PTHR45615">
    <property type="entry name" value="MYOSIN HEAVY CHAIN, NON-MUSCLE"/>
    <property type="match status" value="1"/>
</dbReference>
<dbReference type="GO" id="GO:0016460">
    <property type="term" value="C:myosin II complex"/>
    <property type="evidence" value="ECO:0007669"/>
    <property type="project" value="TreeGrafter"/>
</dbReference>
<proteinExistence type="predicted"/>
<feature type="region of interest" description="Disordered" evidence="2">
    <location>
        <begin position="566"/>
        <end position="591"/>
    </location>
</feature>
<reference evidence="3 4" key="1">
    <citation type="journal article" date="2017" name="Genome Biol. Evol.">
        <title>Phytophthora megakarya and P. palmivora, closely related causal agents of cacao black pod rot, underwent increases in genome sizes and gene numbers by different mechanisms.</title>
        <authorList>
            <person name="Ali S.S."/>
            <person name="Shao J."/>
            <person name="Lary D.J."/>
            <person name="Kronmiller B."/>
            <person name="Shen D."/>
            <person name="Strem M.D."/>
            <person name="Amoako-Attah I."/>
            <person name="Akrofi A.Y."/>
            <person name="Begoude B.A."/>
            <person name="Ten Hoopen G.M."/>
            <person name="Coulibaly K."/>
            <person name="Kebe B.I."/>
            <person name="Melnick R.L."/>
            <person name="Guiltinan M.J."/>
            <person name="Tyler B.M."/>
            <person name="Meinhardt L.W."/>
            <person name="Bailey B.A."/>
        </authorList>
    </citation>
    <scope>NUCLEOTIDE SEQUENCE [LARGE SCALE GENOMIC DNA]</scope>
    <source>
        <strain evidence="4">sbr112.9</strain>
    </source>
</reference>
<dbReference type="AlphaFoldDB" id="A0A2P4Y750"/>
<dbReference type="OrthoDB" id="74810at2759"/>
<evidence type="ECO:0000313" key="4">
    <source>
        <dbReference type="Proteomes" id="UP000237271"/>
    </source>
</evidence>
<dbReference type="GO" id="GO:0005737">
    <property type="term" value="C:cytoplasm"/>
    <property type="evidence" value="ECO:0007669"/>
    <property type="project" value="TreeGrafter"/>
</dbReference>
<dbReference type="GO" id="GO:0032982">
    <property type="term" value="C:myosin filament"/>
    <property type="evidence" value="ECO:0007669"/>
    <property type="project" value="TreeGrafter"/>
</dbReference>
<feature type="coiled-coil region" evidence="1">
    <location>
        <begin position="164"/>
        <end position="343"/>
    </location>
</feature>
<keyword evidence="4" id="KW-1185">Reference proteome</keyword>
<feature type="coiled-coil region" evidence="1">
    <location>
        <begin position="441"/>
        <end position="546"/>
    </location>
</feature>
<dbReference type="GO" id="GO:0000146">
    <property type="term" value="F:microfilament motor activity"/>
    <property type="evidence" value="ECO:0007669"/>
    <property type="project" value="TreeGrafter"/>
</dbReference>
<dbReference type="EMBL" id="NCKW01005058">
    <property type="protein sequence ID" value="POM73637.1"/>
    <property type="molecule type" value="Genomic_DNA"/>
</dbReference>
<organism evidence="3 4">
    <name type="scientific">Phytophthora palmivora</name>
    <dbReference type="NCBI Taxonomy" id="4796"/>
    <lineage>
        <taxon>Eukaryota</taxon>
        <taxon>Sar</taxon>
        <taxon>Stramenopiles</taxon>
        <taxon>Oomycota</taxon>
        <taxon>Peronosporomycetes</taxon>
        <taxon>Peronosporales</taxon>
        <taxon>Peronosporaceae</taxon>
        <taxon>Phytophthora</taxon>
    </lineage>
</organism>
<evidence type="ECO:0000256" key="2">
    <source>
        <dbReference type="SAM" id="MobiDB-lite"/>
    </source>
</evidence>
<feature type="coiled-coil region" evidence="1">
    <location>
        <begin position="779"/>
        <end position="863"/>
    </location>
</feature>
<protein>
    <submittedName>
        <fullName evidence="3">Uncharacterized protein</fullName>
    </submittedName>
</protein>
<dbReference type="GO" id="GO:0051015">
    <property type="term" value="F:actin filament binding"/>
    <property type="evidence" value="ECO:0007669"/>
    <property type="project" value="TreeGrafter"/>
</dbReference>
<feature type="compositionally biased region" description="Basic and acidic residues" evidence="2">
    <location>
        <begin position="567"/>
        <end position="578"/>
    </location>
</feature>
<name>A0A2P4Y750_9STRA</name>
<evidence type="ECO:0000313" key="3">
    <source>
        <dbReference type="EMBL" id="POM73637.1"/>
    </source>
</evidence>
<keyword evidence="1" id="KW-0175">Coiled coil</keyword>
<dbReference type="PANTHER" id="PTHR45615:SF40">
    <property type="entry name" value="MYOSIN HEAVY CHAIN, NON-MUSCLE"/>
    <property type="match status" value="1"/>
</dbReference>
<dbReference type="Proteomes" id="UP000237271">
    <property type="component" value="Unassembled WGS sequence"/>
</dbReference>
<sequence length="938" mass="106482">MLASTGEKKNLVKVIADKDVQLNQLSEQIDYFKDTLARRQPRFERSKQAHVRYEEREQENVLDSIENENAGLSPSTLAAEQLTRLAALEKDRVESILSIQNLEGQRTALEQQVLLSNMFRAPTSRINDCGQNIISGAGVPMNLLSYLISCKDHETCCFLVGHQVKAMEKRITDLQSSLASTLERHRTLENSTAQEKARLRRDKQELERLIRLKEDENGKRQAKVTAKAEAQVQVATAQLRLVTKQLDHAQQALEGLQFELKEAQADNKQLQGTMRNLQQDLKVRNEDVERLTSKLAVANTTTDNKITLLQKSEARIEASAKEIERQQVMLEEQAQQMQMMEAKLSRSVPVDDEELQSRQQREESTWHQRVSALEHALVAERQNTALFLEQQRKALAMEQEKAAHAVEQAQAVAAELATANLCLLERKRQREQEQKTFEDRIADLVSDKATLECELAVLRSQHEQLQQMTKQDAEEAATTEKKLHEEIASMKEELKNLTEIRENLDRALAHALATPRGKSVRHQTSLSEARAELQKAKHKIAGLEEQLSRNGSIRTSEIDGKLAQLSARERRSAEEQRALKKQRATATTERVQLEKERVELDQQRESQETIASKQKTDHQLLQQIIMLLGQRLQLMIELFDTEPLSAGPDASGTPASDDVESYREMQHNWEVLRQQLENVDWKLKDMRSQLETLYLEYIGASLSPLDGKQQSSQSSSLSGFHGPNPFSDAVAAGRDTVPVADQLKASRLLRRLSCIGESLESRARQVKAEEHEPFALALAREMAAMKESYERQLEELRSELCKIQQLRQLMSHRLRSELVNERSRSQRTAAQLGERIADLEAALEAQEKALADAQTQQQAILDQHAAATNDDERQRALHDLAELVGGEQRRRERERLSKLLTYCGASSVTVDCRDRELEEETVDAVLAQLDVDLEQMAT</sequence>
<comment type="caution">
    <text evidence="3">The sequence shown here is derived from an EMBL/GenBank/DDBJ whole genome shotgun (WGS) entry which is preliminary data.</text>
</comment>
<evidence type="ECO:0000256" key="1">
    <source>
        <dbReference type="SAM" id="Coils"/>
    </source>
</evidence>